<reference evidence="1" key="2">
    <citation type="submission" date="2025-09" db="UniProtKB">
        <authorList>
            <consortium name="EnsemblPlants"/>
        </authorList>
    </citation>
    <scope>IDENTIFICATION</scope>
</reference>
<proteinExistence type="predicted"/>
<name>A0ACD5TC66_AVESA</name>
<accession>A0ACD5TC66</accession>
<dbReference type="Proteomes" id="UP001732700">
    <property type="component" value="Chromosome 1A"/>
</dbReference>
<protein>
    <submittedName>
        <fullName evidence="1">Uncharacterized protein</fullName>
    </submittedName>
</protein>
<keyword evidence="2" id="KW-1185">Reference proteome</keyword>
<sequence length="587" mass="64543">MAAASSLAAGDRANQRQWRYTWETLAHLPLLRLYLFHPALSAAALVSGLRADLRLDASLLLLSFSLPGAGPVSLRVPVPRVLVDPSAPPECRAAGDHLEVRLTLVLPVDHPVVAAAFPGADPPAALSLRDDLKSLSSGDVHLYCKTCSTRLTKQPLRDIVEMPSLDWEDVADNWFGGCCTSFGGASEKLVSQFINAYGHLEGTTLLDATSIIIEKDYLEIDLVSTIDNLVQSIDFVALQEAMSNVTLESDHTNDRVKLNTSEEACHEKKNDTSHMQPPVLLEVGPCINNTERTTENNGGTPSSDQCDTIQLNNGADVNSEKSTSDCFVEEREQTSQEADLFLVDQWSCCCGSGDSRKAECNTSEMPSTLVNRRDYKLTKSISLGSSFIVKESNFLKDVNWVELLCSHCSSSLGSYPSQCSDALSDGRVRLFKCYTSSNLPVGGPHDVFRGHTLGKLFVNLLLEIAEDEISFRTVVRDLKTKRPMLQIVLLSSKTWLFSGYCYENDTDGSHGTAHLQPTVKLLYSNCSNASEADLRTVEEWSSKYRAEQLYMMGRQIDELTECLSSAMDEFPFSCSSLEGMSLSCLER</sequence>
<evidence type="ECO:0000313" key="2">
    <source>
        <dbReference type="Proteomes" id="UP001732700"/>
    </source>
</evidence>
<reference evidence="1" key="1">
    <citation type="submission" date="2021-05" db="EMBL/GenBank/DDBJ databases">
        <authorList>
            <person name="Scholz U."/>
            <person name="Mascher M."/>
            <person name="Fiebig A."/>
        </authorList>
    </citation>
    <scope>NUCLEOTIDE SEQUENCE [LARGE SCALE GENOMIC DNA]</scope>
</reference>
<organism evidence="1 2">
    <name type="scientific">Avena sativa</name>
    <name type="common">Oat</name>
    <dbReference type="NCBI Taxonomy" id="4498"/>
    <lineage>
        <taxon>Eukaryota</taxon>
        <taxon>Viridiplantae</taxon>
        <taxon>Streptophyta</taxon>
        <taxon>Embryophyta</taxon>
        <taxon>Tracheophyta</taxon>
        <taxon>Spermatophyta</taxon>
        <taxon>Magnoliopsida</taxon>
        <taxon>Liliopsida</taxon>
        <taxon>Poales</taxon>
        <taxon>Poaceae</taxon>
        <taxon>BOP clade</taxon>
        <taxon>Pooideae</taxon>
        <taxon>Poodae</taxon>
        <taxon>Poeae</taxon>
        <taxon>Poeae Chloroplast Group 1 (Aveneae type)</taxon>
        <taxon>Aveninae</taxon>
        <taxon>Avena</taxon>
    </lineage>
</organism>
<dbReference type="EnsemblPlants" id="AVESA.00010b.r2.1AG0028600.5">
    <property type="protein sequence ID" value="AVESA.00010b.r2.1AG0028600.5.CDS"/>
    <property type="gene ID" value="AVESA.00010b.r2.1AG0028600"/>
</dbReference>
<evidence type="ECO:0000313" key="1">
    <source>
        <dbReference type="EnsemblPlants" id="AVESA.00010b.r2.1AG0028600.5.CDS"/>
    </source>
</evidence>